<keyword evidence="3" id="KW-1185">Reference proteome</keyword>
<evidence type="ECO:0000256" key="1">
    <source>
        <dbReference type="SAM" id="Phobius"/>
    </source>
</evidence>
<keyword evidence="1" id="KW-1133">Transmembrane helix</keyword>
<feature type="transmembrane region" description="Helical" evidence="1">
    <location>
        <begin position="27"/>
        <end position="50"/>
    </location>
</feature>
<keyword evidence="1" id="KW-0472">Membrane</keyword>
<dbReference type="Proteomes" id="UP000007266">
    <property type="component" value="Linkage group 9"/>
</dbReference>
<reference evidence="2 3" key="1">
    <citation type="journal article" date="2008" name="Nature">
        <title>The genome of the model beetle and pest Tribolium castaneum.</title>
        <authorList>
            <consortium name="Tribolium Genome Sequencing Consortium"/>
            <person name="Richards S."/>
            <person name="Gibbs R.A."/>
            <person name="Weinstock G.M."/>
            <person name="Brown S.J."/>
            <person name="Denell R."/>
            <person name="Beeman R.W."/>
            <person name="Gibbs R."/>
            <person name="Beeman R.W."/>
            <person name="Brown S.J."/>
            <person name="Bucher G."/>
            <person name="Friedrich M."/>
            <person name="Grimmelikhuijzen C.J."/>
            <person name="Klingler M."/>
            <person name="Lorenzen M."/>
            <person name="Richards S."/>
            <person name="Roth S."/>
            <person name="Schroder R."/>
            <person name="Tautz D."/>
            <person name="Zdobnov E.M."/>
            <person name="Muzny D."/>
            <person name="Gibbs R.A."/>
            <person name="Weinstock G.M."/>
            <person name="Attaway T."/>
            <person name="Bell S."/>
            <person name="Buhay C.J."/>
            <person name="Chandrabose M.N."/>
            <person name="Chavez D."/>
            <person name="Clerk-Blankenburg K.P."/>
            <person name="Cree A."/>
            <person name="Dao M."/>
            <person name="Davis C."/>
            <person name="Chacko J."/>
            <person name="Dinh H."/>
            <person name="Dugan-Rocha S."/>
            <person name="Fowler G."/>
            <person name="Garner T.T."/>
            <person name="Garnes J."/>
            <person name="Gnirke A."/>
            <person name="Hawes A."/>
            <person name="Hernandez J."/>
            <person name="Hines S."/>
            <person name="Holder M."/>
            <person name="Hume J."/>
            <person name="Jhangiani S.N."/>
            <person name="Joshi V."/>
            <person name="Khan Z.M."/>
            <person name="Jackson L."/>
            <person name="Kovar C."/>
            <person name="Kowis A."/>
            <person name="Lee S."/>
            <person name="Lewis L.R."/>
            <person name="Margolis J."/>
            <person name="Morgan M."/>
            <person name="Nazareth L.V."/>
            <person name="Nguyen N."/>
            <person name="Okwuonu G."/>
            <person name="Parker D."/>
            <person name="Richards S."/>
            <person name="Ruiz S.J."/>
            <person name="Santibanez J."/>
            <person name="Savard J."/>
            <person name="Scherer S.E."/>
            <person name="Schneider B."/>
            <person name="Sodergren E."/>
            <person name="Tautz D."/>
            <person name="Vattahil S."/>
            <person name="Villasana D."/>
            <person name="White C.S."/>
            <person name="Wright R."/>
            <person name="Park Y."/>
            <person name="Beeman R.W."/>
            <person name="Lord J."/>
            <person name="Oppert B."/>
            <person name="Lorenzen M."/>
            <person name="Brown S."/>
            <person name="Wang L."/>
            <person name="Savard J."/>
            <person name="Tautz D."/>
            <person name="Richards S."/>
            <person name="Weinstock G."/>
            <person name="Gibbs R.A."/>
            <person name="Liu Y."/>
            <person name="Worley K."/>
            <person name="Weinstock G."/>
            <person name="Elsik C.G."/>
            <person name="Reese J.T."/>
            <person name="Elhaik E."/>
            <person name="Landan G."/>
            <person name="Graur D."/>
            <person name="Arensburger P."/>
            <person name="Atkinson P."/>
            <person name="Beeman R.W."/>
            <person name="Beidler J."/>
            <person name="Brown S.J."/>
            <person name="Demuth J.P."/>
            <person name="Drury D.W."/>
            <person name="Du Y.Z."/>
            <person name="Fujiwara H."/>
            <person name="Lorenzen M."/>
            <person name="Maselli V."/>
            <person name="Osanai M."/>
            <person name="Park Y."/>
            <person name="Robertson H.M."/>
            <person name="Tu Z."/>
            <person name="Wang J.J."/>
            <person name="Wang S."/>
            <person name="Richards S."/>
            <person name="Song H."/>
            <person name="Zhang L."/>
            <person name="Sodergren E."/>
            <person name="Werner D."/>
            <person name="Stanke M."/>
            <person name="Morgenstern B."/>
            <person name="Solovyev V."/>
            <person name="Kosarev P."/>
            <person name="Brown G."/>
            <person name="Chen H.C."/>
            <person name="Ermolaeva O."/>
            <person name="Hlavina W."/>
            <person name="Kapustin Y."/>
            <person name="Kiryutin B."/>
            <person name="Kitts P."/>
            <person name="Maglott D."/>
            <person name="Pruitt K."/>
            <person name="Sapojnikov V."/>
            <person name="Souvorov A."/>
            <person name="Mackey A.J."/>
            <person name="Waterhouse R.M."/>
            <person name="Wyder S."/>
            <person name="Zdobnov E.M."/>
            <person name="Zdobnov E.M."/>
            <person name="Wyder S."/>
            <person name="Kriventseva E.V."/>
            <person name="Kadowaki T."/>
            <person name="Bork P."/>
            <person name="Aranda M."/>
            <person name="Bao R."/>
            <person name="Beermann A."/>
            <person name="Berns N."/>
            <person name="Bolognesi R."/>
            <person name="Bonneton F."/>
            <person name="Bopp D."/>
            <person name="Brown S.J."/>
            <person name="Bucher G."/>
            <person name="Butts T."/>
            <person name="Chaumot A."/>
            <person name="Denell R.E."/>
            <person name="Ferrier D.E."/>
            <person name="Friedrich M."/>
            <person name="Gordon C.M."/>
            <person name="Jindra M."/>
            <person name="Klingler M."/>
            <person name="Lan Q."/>
            <person name="Lattorff H.M."/>
            <person name="Laudet V."/>
            <person name="von Levetsow C."/>
            <person name="Liu Z."/>
            <person name="Lutz R."/>
            <person name="Lynch J.A."/>
            <person name="da Fonseca R.N."/>
            <person name="Posnien N."/>
            <person name="Reuter R."/>
            <person name="Roth S."/>
            <person name="Savard J."/>
            <person name="Schinko J.B."/>
            <person name="Schmitt C."/>
            <person name="Schoppmeier M."/>
            <person name="Schroder R."/>
            <person name="Shippy T.D."/>
            <person name="Simonnet F."/>
            <person name="Marques-Souza H."/>
            <person name="Tautz D."/>
            <person name="Tomoyasu Y."/>
            <person name="Trauner J."/>
            <person name="Van der Zee M."/>
            <person name="Vervoort M."/>
            <person name="Wittkopp N."/>
            <person name="Wimmer E.A."/>
            <person name="Yang X."/>
            <person name="Jones A.K."/>
            <person name="Sattelle D.B."/>
            <person name="Ebert P.R."/>
            <person name="Nelson D."/>
            <person name="Scott J.G."/>
            <person name="Beeman R.W."/>
            <person name="Muthukrishnan S."/>
            <person name="Kramer K.J."/>
            <person name="Arakane Y."/>
            <person name="Beeman R.W."/>
            <person name="Zhu Q."/>
            <person name="Hogenkamp D."/>
            <person name="Dixit R."/>
            <person name="Oppert B."/>
            <person name="Jiang H."/>
            <person name="Zou Z."/>
            <person name="Marshall J."/>
            <person name="Elpidina E."/>
            <person name="Vinokurov K."/>
            <person name="Oppert C."/>
            <person name="Zou Z."/>
            <person name="Evans J."/>
            <person name="Lu Z."/>
            <person name="Zhao P."/>
            <person name="Sumathipala N."/>
            <person name="Altincicek B."/>
            <person name="Vilcinskas A."/>
            <person name="Williams M."/>
            <person name="Hultmark D."/>
            <person name="Hetru C."/>
            <person name="Jiang H."/>
            <person name="Grimmelikhuijzen C.J."/>
            <person name="Hauser F."/>
            <person name="Cazzamali G."/>
            <person name="Williamson M."/>
            <person name="Park Y."/>
            <person name="Li B."/>
            <person name="Tanaka Y."/>
            <person name="Predel R."/>
            <person name="Neupert S."/>
            <person name="Schachtner J."/>
            <person name="Verleyen P."/>
            <person name="Raible F."/>
            <person name="Bork P."/>
            <person name="Friedrich M."/>
            <person name="Walden K.K."/>
            <person name="Robertson H.M."/>
            <person name="Angeli S."/>
            <person name="Foret S."/>
            <person name="Bucher G."/>
            <person name="Schuetz S."/>
            <person name="Maleszka R."/>
            <person name="Wimmer E.A."/>
            <person name="Beeman R.W."/>
            <person name="Lorenzen M."/>
            <person name="Tomoyasu Y."/>
            <person name="Miller S.C."/>
            <person name="Grossmann D."/>
            <person name="Bucher G."/>
        </authorList>
    </citation>
    <scope>NUCLEOTIDE SEQUENCE [LARGE SCALE GENOMIC DNA]</scope>
    <source>
        <strain evidence="2 3">Georgia GA2</strain>
    </source>
</reference>
<sequence length="86" mass="9425">MNVSKRTWDFKDGFGTSLGAEIRGNEWAPLILIPLLAAIMLVASVLLLIVFRQHPTLVITTVAGCLLIVTIYLTFTTVGSVTETYE</sequence>
<name>D6X0C1_TRICA</name>
<organism evidence="2 3">
    <name type="scientific">Tribolium castaneum</name>
    <name type="common">Red flour beetle</name>
    <dbReference type="NCBI Taxonomy" id="7070"/>
    <lineage>
        <taxon>Eukaryota</taxon>
        <taxon>Metazoa</taxon>
        <taxon>Ecdysozoa</taxon>
        <taxon>Arthropoda</taxon>
        <taxon>Hexapoda</taxon>
        <taxon>Insecta</taxon>
        <taxon>Pterygota</taxon>
        <taxon>Neoptera</taxon>
        <taxon>Endopterygota</taxon>
        <taxon>Coleoptera</taxon>
        <taxon>Polyphaga</taxon>
        <taxon>Cucujiformia</taxon>
        <taxon>Tenebrionidae</taxon>
        <taxon>Tenebrionidae incertae sedis</taxon>
        <taxon>Tribolium</taxon>
    </lineage>
</organism>
<dbReference type="EMBL" id="KQ971372">
    <property type="protein sequence ID" value="EFA10525.1"/>
    <property type="molecule type" value="Genomic_DNA"/>
</dbReference>
<proteinExistence type="predicted"/>
<reference evidence="2 3" key="2">
    <citation type="journal article" date="2010" name="Nucleic Acids Res.">
        <title>BeetleBase in 2010: revisions to provide comprehensive genomic information for Tribolium castaneum.</title>
        <authorList>
            <person name="Kim H.S."/>
            <person name="Murphy T."/>
            <person name="Xia J."/>
            <person name="Caragea D."/>
            <person name="Park Y."/>
            <person name="Beeman R.W."/>
            <person name="Lorenzen M.D."/>
            <person name="Butcher S."/>
            <person name="Manak J.R."/>
            <person name="Brown S.J."/>
        </authorList>
    </citation>
    <scope>GENOME REANNOTATION</scope>
    <source>
        <strain evidence="2 3">Georgia GA2</strain>
    </source>
</reference>
<dbReference type="KEGG" id="tca:100142578"/>
<evidence type="ECO:0000313" key="2">
    <source>
        <dbReference type="EMBL" id="EFA10525.1"/>
    </source>
</evidence>
<dbReference type="OrthoDB" id="6764282at2759"/>
<gene>
    <name evidence="2" type="primary">GLEAN_12777</name>
    <name evidence="2" type="ORF">TcasGA2_TC012777</name>
</gene>
<dbReference type="InParanoid" id="D6X0C1"/>
<protein>
    <submittedName>
        <fullName evidence="2">Uncharacterized protein</fullName>
    </submittedName>
</protein>
<feature type="transmembrane region" description="Helical" evidence="1">
    <location>
        <begin position="57"/>
        <end position="75"/>
    </location>
</feature>
<dbReference type="AlphaFoldDB" id="D6X0C1"/>
<evidence type="ECO:0000313" key="3">
    <source>
        <dbReference type="Proteomes" id="UP000007266"/>
    </source>
</evidence>
<keyword evidence="1" id="KW-0812">Transmembrane</keyword>
<dbReference type="HOGENOM" id="CLU_2500842_0_0_1"/>
<accession>D6X0C1</accession>